<dbReference type="NCBIfam" id="NF011984">
    <property type="entry name" value="PRK15446.1-5"/>
    <property type="match status" value="1"/>
</dbReference>
<dbReference type="PANTHER" id="PTHR43135">
    <property type="entry name" value="ALPHA-D-RIBOSE 1-METHYLPHOSPHONATE 5-TRIPHOSPHATE DIPHOSPHATASE"/>
    <property type="match status" value="1"/>
</dbReference>
<dbReference type="GO" id="GO:0019700">
    <property type="term" value="P:organic phosphonate catabolic process"/>
    <property type="evidence" value="ECO:0007669"/>
    <property type="project" value="InterPro"/>
</dbReference>
<dbReference type="OrthoDB" id="9785413at2"/>
<proteinExistence type="predicted"/>
<dbReference type="PANTHER" id="PTHR43135:SF3">
    <property type="entry name" value="ALPHA-D-RIBOSE 1-METHYLPHOSPHONATE 5-TRIPHOSPHATE DIPHOSPHATASE"/>
    <property type="match status" value="1"/>
</dbReference>
<dbReference type="InterPro" id="IPR032466">
    <property type="entry name" value="Metal_Hydrolase"/>
</dbReference>
<evidence type="ECO:0000313" key="1">
    <source>
        <dbReference type="EMBL" id="SAL52698.1"/>
    </source>
</evidence>
<dbReference type="NCBIfam" id="NF011987">
    <property type="entry name" value="PRK15446.2-3"/>
    <property type="match status" value="1"/>
</dbReference>
<dbReference type="RefSeq" id="WP_060858671.1">
    <property type="nucleotide sequence ID" value="NZ_FCOC02000028.1"/>
</dbReference>
<dbReference type="InterPro" id="IPR012696">
    <property type="entry name" value="PhnM"/>
</dbReference>
<dbReference type="GO" id="GO:0016810">
    <property type="term" value="F:hydrolase activity, acting on carbon-nitrogen (but not peptide) bonds"/>
    <property type="evidence" value="ECO:0007669"/>
    <property type="project" value="InterPro"/>
</dbReference>
<organism evidence="1 2">
    <name type="scientific">Caballeronia sordidicola</name>
    <name type="common">Burkholderia sordidicola</name>
    <dbReference type="NCBI Taxonomy" id="196367"/>
    <lineage>
        <taxon>Bacteria</taxon>
        <taxon>Pseudomonadati</taxon>
        <taxon>Pseudomonadota</taxon>
        <taxon>Betaproteobacteria</taxon>
        <taxon>Burkholderiales</taxon>
        <taxon>Burkholderiaceae</taxon>
        <taxon>Caballeronia</taxon>
    </lineage>
</organism>
<reference evidence="1 2" key="1">
    <citation type="submission" date="2016-01" db="EMBL/GenBank/DDBJ databases">
        <authorList>
            <person name="Oliw E.H."/>
        </authorList>
    </citation>
    <scope>NUCLEOTIDE SEQUENCE [LARGE SCALE GENOMIC DNA]</scope>
    <source>
        <strain evidence="1">LMG 22029</strain>
    </source>
</reference>
<gene>
    <name evidence="1" type="ORF">AWB64_05701</name>
</gene>
<accession>A0A158I806</accession>
<dbReference type="NCBIfam" id="TIGR02318">
    <property type="entry name" value="phosphono_phnM"/>
    <property type="match status" value="1"/>
</dbReference>
<dbReference type="Gene3D" id="3.20.20.140">
    <property type="entry name" value="Metal-dependent hydrolases"/>
    <property type="match status" value="1"/>
</dbReference>
<dbReference type="InterPro" id="IPR051781">
    <property type="entry name" value="Metallo-dep_Hydrolase"/>
</dbReference>
<protein>
    <submittedName>
        <fullName evidence="1">Phosphonate metabolism PhnM protein</fullName>
    </submittedName>
</protein>
<dbReference type="InterPro" id="IPR011059">
    <property type="entry name" value="Metal-dep_hydrolase_composite"/>
</dbReference>
<dbReference type="EMBL" id="FCOC02000028">
    <property type="protein sequence ID" value="SAL52698.1"/>
    <property type="molecule type" value="Genomic_DNA"/>
</dbReference>
<dbReference type="AlphaFoldDB" id="A0A158I806"/>
<dbReference type="Gene3D" id="2.30.40.10">
    <property type="entry name" value="Urease, subunit C, domain 1"/>
    <property type="match status" value="2"/>
</dbReference>
<dbReference type="SUPFAM" id="SSF51338">
    <property type="entry name" value="Composite domain of metallo-dependent hydrolases"/>
    <property type="match status" value="1"/>
</dbReference>
<evidence type="ECO:0000313" key="2">
    <source>
        <dbReference type="Proteomes" id="UP000054893"/>
    </source>
</evidence>
<dbReference type="PIRSF" id="PIRSF038971">
    <property type="entry name" value="PhnM"/>
    <property type="match status" value="1"/>
</dbReference>
<sequence>MLIKNARIVTRDEEFTGVVRIADGRIAEVAPGTTSASGAQDWEGDYLLPGLVELHTDNIEKHIAPRPGVLWNSDAAIVVHDAQVASAGITTVFDALGIGSRGGVGVRGKELQTNNARSIERLAAQGLLRVDHFLHLRCEIAAADVLEVFDNLVSHPLLRLVSVMDHTPGQRQWHDPVQWRKYQERHGKWTDEHASTMLAELTSDQQRYSRLHRTEIVARCKSRGLPLASHDDTSIEHVLEAAEDGIVLAEFPTTLVAAQAARERGISTIMGAPNIVRGGSHSGNVSALDMAKAGLLDILSSDYVPSSLLTAVFDLVDKAGWTLPQAMRTVSAAPANAAGLTDRGAIAVGLRADFVRVAMADRLPIPRATFLAGNRVA</sequence>
<dbReference type="SUPFAM" id="SSF51556">
    <property type="entry name" value="Metallo-dependent hydrolases"/>
    <property type="match status" value="1"/>
</dbReference>
<dbReference type="NCBIfam" id="NF011990">
    <property type="entry name" value="PRK15446.2-6"/>
    <property type="match status" value="1"/>
</dbReference>
<name>A0A158I806_CABSO</name>
<dbReference type="Proteomes" id="UP000054893">
    <property type="component" value="Unassembled WGS sequence"/>
</dbReference>
<dbReference type="CDD" id="cd01306">
    <property type="entry name" value="PhnM"/>
    <property type="match status" value="1"/>
</dbReference>